<gene>
    <name evidence="2" type="ORF">LVIROSA_LOCUS33272</name>
</gene>
<keyword evidence="3" id="KW-1185">Reference proteome</keyword>
<protein>
    <submittedName>
        <fullName evidence="2">Uncharacterized protein</fullName>
    </submittedName>
</protein>
<dbReference type="AlphaFoldDB" id="A0AAU9PDM6"/>
<evidence type="ECO:0000313" key="2">
    <source>
        <dbReference type="EMBL" id="CAH1447675.1"/>
    </source>
</evidence>
<evidence type="ECO:0000256" key="1">
    <source>
        <dbReference type="SAM" id="MobiDB-lite"/>
    </source>
</evidence>
<name>A0AAU9PDM6_9ASTR</name>
<reference evidence="2 3" key="1">
    <citation type="submission" date="2022-01" db="EMBL/GenBank/DDBJ databases">
        <authorList>
            <person name="Xiong W."/>
            <person name="Schranz E."/>
        </authorList>
    </citation>
    <scope>NUCLEOTIDE SEQUENCE [LARGE SCALE GENOMIC DNA]</scope>
</reference>
<evidence type="ECO:0000313" key="3">
    <source>
        <dbReference type="Proteomes" id="UP001157418"/>
    </source>
</evidence>
<accession>A0AAU9PDM6</accession>
<proteinExistence type="predicted"/>
<dbReference type="EMBL" id="CAKMRJ010005572">
    <property type="protein sequence ID" value="CAH1447675.1"/>
    <property type="molecule type" value="Genomic_DNA"/>
</dbReference>
<feature type="region of interest" description="Disordered" evidence="1">
    <location>
        <begin position="120"/>
        <end position="149"/>
    </location>
</feature>
<comment type="caution">
    <text evidence="2">The sequence shown here is derived from an EMBL/GenBank/DDBJ whole genome shotgun (WGS) entry which is preliminary data.</text>
</comment>
<organism evidence="2 3">
    <name type="scientific">Lactuca virosa</name>
    <dbReference type="NCBI Taxonomy" id="75947"/>
    <lineage>
        <taxon>Eukaryota</taxon>
        <taxon>Viridiplantae</taxon>
        <taxon>Streptophyta</taxon>
        <taxon>Embryophyta</taxon>
        <taxon>Tracheophyta</taxon>
        <taxon>Spermatophyta</taxon>
        <taxon>Magnoliopsida</taxon>
        <taxon>eudicotyledons</taxon>
        <taxon>Gunneridae</taxon>
        <taxon>Pentapetalae</taxon>
        <taxon>asterids</taxon>
        <taxon>campanulids</taxon>
        <taxon>Asterales</taxon>
        <taxon>Asteraceae</taxon>
        <taxon>Cichorioideae</taxon>
        <taxon>Cichorieae</taxon>
        <taxon>Lactucinae</taxon>
        <taxon>Lactuca</taxon>
    </lineage>
</organism>
<dbReference type="Proteomes" id="UP001157418">
    <property type="component" value="Unassembled WGS sequence"/>
</dbReference>
<sequence>MTTTEAKDISQLLDSHWFQHKILTSNPPPVLVYEAGSHKKSLKEDENVALTIMNCRNDLELKGLLRFWAHSVASAVQKKWQERKVFQELFDDVDMIFFVYLPYIIFNLNHQSTCTTETTLNHHRQNQRPSPPQTTCYHPSSPPVTAEDI</sequence>